<evidence type="ECO:0000313" key="11">
    <source>
        <dbReference type="EMBL" id="PWR24838.1"/>
    </source>
</evidence>
<keyword evidence="3" id="KW-1003">Cell membrane</keyword>
<dbReference type="GO" id="GO:0022857">
    <property type="term" value="F:transmembrane transporter activity"/>
    <property type="evidence" value="ECO:0007669"/>
    <property type="project" value="UniProtKB-UniRule"/>
</dbReference>
<comment type="similarity">
    <text evidence="8 9">Belongs to the TRAP transporter small permease family.</text>
</comment>
<evidence type="ECO:0000256" key="3">
    <source>
        <dbReference type="ARBA" id="ARBA00022475"/>
    </source>
</evidence>
<keyword evidence="7 9" id="KW-0472">Membrane</keyword>
<evidence type="ECO:0000259" key="10">
    <source>
        <dbReference type="Pfam" id="PF04290"/>
    </source>
</evidence>
<feature type="transmembrane region" description="Helical" evidence="9">
    <location>
        <begin position="55"/>
        <end position="74"/>
    </location>
</feature>
<evidence type="ECO:0000256" key="2">
    <source>
        <dbReference type="ARBA" id="ARBA00022448"/>
    </source>
</evidence>
<feature type="domain" description="Tripartite ATP-independent periplasmic transporters DctQ component" evidence="10">
    <location>
        <begin position="30"/>
        <end position="160"/>
    </location>
</feature>
<comment type="subunit">
    <text evidence="9">The complex comprises the extracytoplasmic solute receptor protein and the two transmembrane proteins.</text>
</comment>
<organism evidence="11 12">
    <name type="scientific">Zavarzinia aquatilis</name>
    <dbReference type="NCBI Taxonomy" id="2211142"/>
    <lineage>
        <taxon>Bacteria</taxon>
        <taxon>Pseudomonadati</taxon>
        <taxon>Pseudomonadota</taxon>
        <taxon>Alphaproteobacteria</taxon>
        <taxon>Rhodospirillales</taxon>
        <taxon>Zavarziniaceae</taxon>
        <taxon>Zavarzinia</taxon>
    </lineage>
</organism>
<feature type="transmembrane region" description="Helical" evidence="9">
    <location>
        <begin position="95"/>
        <end position="117"/>
    </location>
</feature>
<dbReference type="Pfam" id="PF04290">
    <property type="entry name" value="DctQ"/>
    <property type="match status" value="1"/>
</dbReference>
<evidence type="ECO:0000256" key="7">
    <source>
        <dbReference type="ARBA" id="ARBA00023136"/>
    </source>
</evidence>
<dbReference type="OrthoDB" id="9794346at2"/>
<reference evidence="11 12" key="1">
    <citation type="submission" date="2018-05" db="EMBL/GenBank/DDBJ databases">
        <title>Zavarzinia sp. HR-AS.</title>
        <authorList>
            <person name="Lee Y."/>
            <person name="Jeon C.O."/>
        </authorList>
    </citation>
    <scope>NUCLEOTIDE SEQUENCE [LARGE SCALE GENOMIC DNA]</scope>
    <source>
        <strain evidence="11 12">HR-AS</strain>
    </source>
</reference>
<dbReference type="RefSeq" id="WP_109902681.1">
    <property type="nucleotide sequence ID" value="NZ_QGLE01000002.1"/>
</dbReference>
<evidence type="ECO:0000256" key="6">
    <source>
        <dbReference type="ARBA" id="ARBA00022989"/>
    </source>
</evidence>
<keyword evidence="4 9" id="KW-0997">Cell inner membrane</keyword>
<gene>
    <name evidence="11" type="ORF">DKG74_03420</name>
</gene>
<accession>A0A317ECS7</accession>
<dbReference type="InterPro" id="IPR055348">
    <property type="entry name" value="DctQ"/>
</dbReference>
<evidence type="ECO:0000256" key="4">
    <source>
        <dbReference type="ARBA" id="ARBA00022519"/>
    </source>
</evidence>
<feature type="transmembrane region" description="Helical" evidence="9">
    <location>
        <begin position="21"/>
        <end position="43"/>
    </location>
</feature>
<comment type="subcellular location">
    <subcellularLocation>
        <location evidence="1 9">Cell inner membrane</location>
        <topology evidence="1 9">Multi-pass membrane protein</topology>
    </subcellularLocation>
</comment>
<dbReference type="EMBL" id="QGLE01000002">
    <property type="protein sequence ID" value="PWR24838.1"/>
    <property type="molecule type" value="Genomic_DNA"/>
</dbReference>
<evidence type="ECO:0000256" key="9">
    <source>
        <dbReference type="RuleBase" id="RU369079"/>
    </source>
</evidence>
<dbReference type="AlphaFoldDB" id="A0A317ECS7"/>
<keyword evidence="6 9" id="KW-1133">Transmembrane helix</keyword>
<keyword evidence="2 9" id="KW-0813">Transport</keyword>
<dbReference type="InterPro" id="IPR007387">
    <property type="entry name" value="TRAP_DctQ"/>
</dbReference>
<comment type="caution">
    <text evidence="11">The sequence shown here is derived from an EMBL/GenBank/DDBJ whole genome shotgun (WGS) entry which is preliminary data.</text>
</comment>
<keyword evidence="12" id="KW-1185">Reference proteome</keyword>
<dbReference type="Proteomes" id="UP000245461">
    <property type="component" value="Unassembled WGS sequence"/>
</dbReference>
<dbReference type="GO" id="GO:0005886">
    <property type="term" value="C:plasma membrane"/>
    <property type="evidence" value="ECO:0007669"/>
    <property type="project" value="UniProtKB-SubCell"/>
</dbReference>
<evidence type="ECO:0000256" key="5">
    <source>
        <dbReference type="ARBA" id="ARBA00022692"/>
    </source>
</evidence>
<dbReference type="PANTHER" id="PTHR35011">
    <property type="entry name" value="2,3-DIKETO-L-GULONATE TRAP TRANSPORTER SMALL PERMEASE PROTEIN YIAM"/>
    <property type="match status" value="1"/>
</dbReference>
<sequence length="183" mass="20207">MALLRGFVRWIERLNEAVGGVLSYATLACVVICFLVAVLRYVAGVGFVWMQEAYVWLHAAVFLVGAGFTFKVGGHVRVDLFYRPASARRRAWIDLFGCLFFLFPWLIVVTGAAWRFFAASYVIGESSGQPGGLPALYVLKFMLVAFCLLVGLQGLALMARSILVLRGEEDFASRLEGEGEVAR</sequence>
<dbReference type="PROSITE" id="PS51257">
    <property type="entry name" value="PROKAR_LIPOPROTEIN"/>
    <property type="match status" value="1"/>
</dbReference>
<feature type="transmembrane region" description="Helical" evidence="9">
    <location>
        <begin position="137"/>
        <end position="159"/>
    </location>
</feature>
<keyword evidence="5 9" id="KW-0812">Transmembrane</keyword>
<protein>
    <recommendedName>
        <fullName evidence="9">TRAP transporter small permease protein</fullName>
    </recommendedName>
</protein>
<name>A0A317ECS7_9PROT</name>
<comment type="function">
    <text evidence="9">Part of the tripartite ATP-independent periplasmic (TRAP) transport system.</text>
</comment>
<proteinExistence type="inferred from homology"/>
<evidence type="ECO:0000256" key="8">
    <source>
        <dbReference type="ARBA" id="ARBA00038436"/>
    </source>
</evidence>
<dbReference type="PANTHER" id="PTHR35011:SF4">
    <property type="entry name" value="SLL1102 PROTEIN"/>
    <property type="match status" value="1"/>
</dbReference>
<evidence type="ECO:0000313" key="12">
    <source>
        <dbReference type="Proteomes" id="UP000245461"/>
    </source>
</evidence>
<evidence type="ECO:0000256" key="1">
    <source>
        <dbReference type="ARBA" id="ARBA00004429"/>
    </source>
</evidence>